<dbReference type="Pfam" id="PF05303">
    <property type="entry name" value="GSKIP_dom"/>
    <property type="match status" value="1"/>
</dbReference>
<dbReference type="InterPro" id="IPR023231">
    <property type="entry name" value="GSKIP_dom_sf"/>
</dbReference>
<feature type="domain" description="GSKIP" evidence="2">
    <location>
        <begin position="7"/>
        <end position="106"/>
    </location>
</feature>
<name>A0A0D6EJR5_SPOSA</name>
<evidence type="ECO:0000313" key="3">
    <source>
        <dbReference type="EMBL" id="CEQ39870.1"/>
    </source>
</evidence>
<keyword evidence="4" id="KW-1185">Reference proteome</keyword>
<dbReference type="SUPFAM" id="SSF103107">
    <property type="entry name" value="Hypothetical protein c14orf129, hspc210"/>
    <property type="match status" value="1"/>
</dbReference>
<dbReference type="Gene3D" id="3.30.2280.10">
    <property type="entry name" value="Hypothetical protein (hspc210)"/>
    <property type="match status" value="1"/>
</dbReference>
<accession>A0A0D6EJR5</accession>
<evidence type="ECO:0000259" key="2">
    <source>
        <dbReference type="Pfam" id="PF05303"/>
    </source>
</evidence>
<evidence type="ECO:0000313" key="4">
    <source>
        <dbReference type="Proteomes" id="UP000243876"/>
    </source>
</evidence>
<gene>
    <name evidence="3" type="primary">SPOSA6832_01439</name>
</gene>
<dbReference type="OrthoDB" id="5804279at2759"/>
<proteinExistence type="predicted"/>
<dbReference type="EMBL" id="CENE01000004">
    <property type="protein sequence ID" value="CEQ39870.1"/>
    <property type="molecule type" value="Genomic_DNA"/>
</dbReference>
<feature type="region of interest" description="Disordered" evidence="1">
    <location>
        <begin position="110"/>
        <end position="131"/>
    </location>
</feature>
<dbReference type="AlphaFoldDB" id="A0A0D6EJR5"/>
<sequence>MSTAFAQAELSQALSEIPWGVRAARIRPAESCPPGEARAEVDLLEGATTLVVCSEQHWRVAEERGMQSFSPDVLSRAFDTLDDILLAISPLFEQKRMEMLMSKLGALADRLSDPSDDELDANNVVEHRRTD</sequence>
<protein>
    <submittedName>
        <fullName evidence="3">SPOSA6832_01439-mRNA-1:cds</fullName>
    </submittedName>
</protein>
<organism evidence="3 4">
    <name type="scientific">Sporidiobolus salmonicolor</name>
    <name type="common">Yeast-like fungus</name>
    <name type="synonym">Sporobolomyces salmonicolor</name>
    <dbReference type="NCBI Taxonomy" id="5005"/>
    <lineage>
        <taxon>Eukaryota</taxon>
        <taxon>Fungi</taxon>
        <taxon>Dikarya</taxon>
        <taxon>Basidiomycota</taxon>
        <taxon>Pucciniomycotina</taxon>
        <taxon>Microbotryomycetes</taxon>
        <taxon>Sporidiobolales</taxon>
        <taxon>Sporidiobolaceae</taxon>
        <taxon>Sporobolomyces</taxon>
    </lineage>
</organism>
<dbReference type="InterPro" id="IPR007967">
    <property type="entry name" value="GSKIP_dom"/>
</dbReference>
<dbReference type="Proteomes" id="UP000243876">
    <property type="component" value="Unassembled WGS sequence"/>
</dbReference>
<evidence type="ECO:0000256" key="1">
    <source>
        <dbReference type="SAM" id="MobiDB-lite"/>
    </source>
</evidence>
<reference evidence="4" key="1">
    <citation type="submission" date="2015-02" db="EMBL/GenBank/DDBJ databases">
        <authorList>
            <person name="Gon?alves P."/>
        </authorList>
    </citation>
    <scope>NUCLEOTIDE SEQUENCE [LARGE SCALE GENOMIC DNA]</scope>
</reference>